<sequence>MWLPGHLGALTRWVPPSLVDEVVEAAGRGQHRVRLLPSRVMVYFVLAMGLFTDCGYRRVWAALTARWPRWAVADPSAAALRQARRRLGVEPLALLFSRLRGPMGTAGTLGVFWRGLRLVAWDGTCLEVADSEANVARFRRHASRTTRPAGFPQVRLTALIECGTRAVVDAVFGPQQYAEWPQARALLPSLKAGMLLLADRGYDGYEALRDAAATGADVLWRVQSGRLLPVIDALPDGTHLTLVTDRRSGDRLTRWMRHGRRGPMPANLTALTLRVISYQVTQCGPDGTCRTSTVRLVTTLLDPERHPADELAAVYHQRWEIETAYYGLKVTLRGADRVLRSRTVDGVELELFALLVLYQTSRRAITEAATSAGIDPDRLSLTIALHTVRLTVINASTSDPAVLAAILVDARNLAPSRRRSRTSPRCVKRTLSPYAYNKTKGSVGRKTTVTITLTGGSNTTEPL</sequence>
<dbReference type="PANTHER" id="PTHR37529">
    <property type="entry name" value="TRANSPOSASE INSG FOR INSERTION SEQUENCE ELEMENT IS4-RELATED"/>
    <property type="match status" value="1"/>
</dbReference>
<dbReference type="Pfam" id="PF01609">
    <property type="entry name" value="DDE_Tnp_1"/>
    <property type="match status" value="1"/>
</dbReference>
<feature type="domain" description="Transposase IS4-like" evidence="1">
    <location>
        <begin position="115"/>
        <end position="358"/>
    </location>
</feature>
<evidence type="ECO:0000313" key="3">
    <source>
        <dbReference type="EMBL" id="AQA13130.1"/>
    </source>
</evidence>
<organism evidence="3 4">
    <name type="scientific">Streptomyces autolyticus</name>
    <dbReference type="NCBI Taxonomy" id="75293"/>
    <lineage>
        <taxon>Bacteria</taxon>
        <taxon>Bacillati</taxon>
        <taxon>Actinomycetota</taxon>
        <taxon>Actinomycetes</taxon>
        <taxon>Kitasatosporales</taxon>
        <taxon>Streptomycetaceae</taxon>
        <taxon>Streptomyces</taxon>
    </lineage>
</organism>
<dbReference type="NCBIfam" id="NF033592">
    <property type="entry name" value="transpos_IS4_1"/>
    <property type="match status" value="1"/>
</dbReference>
<dbReference type="Gene3D" id="3.90.350.10">
    <property type="entry name" value="Transposase Inhibitor Protein From Tn5, Chain A, domain 1"/>
    <property type="match status" value="1"/>
</dbReference>
<evidence type="ECO:0000313" key="4">
    <source>
        <dbReference type="Proteomes" id="UP000187851"/>
    </source>
</evidence>
<evidence type="ECO:0000259" key="1">
    <source>
        <dbReference type="Pfam" id="PF01609"/>
    </source>
</evidence>
<name>A0ABM6HGW0_9ACTN</name>
<evidence type="ECO:0000259" key="2">
    <source>
        <dbReference type="Pfam" id="PF13006"/>
    </source>
</evidence>
<dbReference type="InterPro" id="IPR002559">
    <property type="entry name" value="Transposase_11"/>
</dbReference>
<dbReference type="InterPro" id="IPR047952">
    <property type="entry name" value="Transpos_IS4"/>
</dbReference>
<dbReference type="InterPro" id="IPR024473">
    <property type="entry name" value="Transposases_IS4_N"/>
</dbReference>
<dbReference type="PANTHER" id="PTHR37529:SF1">
    <property type="entry name" value="TRANSPOSASE INSG FOR INSERTION SEQUENCE ELEMENT IS4-RELATED"/>
    <property type="match status" value="1"/>
</dbReference>
<feature type="domain" description="Transposase IS4 N-terminal" evidence="2">
    <location>
        <begin position="5"/>
        <end position="96"/>
    </location>
</feature>
<dbReference type="SUPFAM" id="SSF53098">
    <property type="entry name" value="Ribonuclease H-like"/>
    <property type="match status" value="1"/>
</dbReference>
<dbReference type="Pfam" id="PF13006">
    <property type="entry name" value="Nterm_IS4"/>
    <property type="match status" value="1"/>
</dbReference>
<protein>
    <submittedName>
        <fullName evidence="3">Transposase</fullName>
    </submittedName>
</protein>
<gene>
    <name evidence="3" type="ORF">BV401_24540</name>
</gene>
<accession>A0ABM6HGW0</accession>
<proteinExistence type="predicted"/>
<dbReference type="EMBL" id="CP019458">
    <property type="protein sequence ID" value="AQA13130.1"/>
    <property type="molecule type" value="Genomic_DNA"/>
</dbReference>
<dbReference type="InterPro" id="IPR012337">
    <property type="entry name" value="RNaseH-like_sf"/>
</dbReference>
<reference evidence="3 4" key="1">
    <citation type="journal article" date="2017" name="J. Biotechnol.">
        <title>The complete genome sequence of Streptomyces autolyticus CGMCC 0516, the producer of geldanamycin, autolytimycin, reblastatin and elaiophylin.</title>
        <authorList>
            <person name="Yin M."/>
            <person name="Jiang M."/>
            <person name="Ren Z."/>
            <person name="Dong Y."/>
            <person name="Lu T."/>
        </authorList>
    </citation>
    <scope>NUCLEOTIDE SEQUENCE [LARGE SCALE GENOMIC DNA]</scope>
    <source>
        <strain evidence="3 4">CGMCC0516</strain>
    </source>
</reference>
<keyword evidence="4" id="KW-1185">Reference proteome</keyword>
<dbReference type="Proteomes" id="UP000187851">
    <property type="component" value="Chromosome"/>
</dbReference>